<keyword evidence="10 12" id="KW-0648">Protein biosynthesis</keyword>
<evidence type="ECO:0000256" key="3">
    <source>
        <dbReference type="ARBA" id="ARBA00011245"/>
    </source>
</evidence>
<comment type="subcellular location">
    <subcellularLocation>
        <location evidence="1 12">Cytoplasm</location>
    </subcellularLocation>
</comment>
<organism evidence="14 15">
    <name type="scientific">Flavobacterium chungnamense</name>
    <dbReference type="NCBI Taxonomy" id="706182"/>
    <lineage>
        <taxon>Bacteria</taxon>
        <taxon>Pseudomonadati</taxon>
        <taxon>Bacteroidota</taxon>
        <taxon>Flavobacteriia</taxon>
        <taxon>Flavobacteriales</taxon>
        <taxon>Flavobacteriaceae</taxon>
        <taxon>Flavobacterium</taxon>
    </lineage>
</organism>
<feature type="binding site" evidence="12">
    <location>
        <position position="231"/>
    </location>
    <ligand>
        <name>Zn(2+)</name>
        <dbReference type="ChEBI" id="CHEBI:29105"/>
    </ligand>
</feature>
<dbReference type="HAMAP" id="MF_00041">
    <property type="entry name" value="Cys_tRNA_synth"/>
    <property type="match status" value="1"/>
</dbReference>
<evidence type="ECO:0000313" key="14">
    <source>
        <dbReference type="EMBL" id="GAA4048095.1"/>
    </source>
</evidence>
<comment type="subunit">
    <text evidence="3 12">Monomer.</text>
</comment>
<comment type="cofactor">
    <cofactor evidence="12">
        <name>Zn(2+)</name>
        <dbReference type="ChEBI" id="CHEBI:29105"/>
    </cofactor>
    <text evidence="12">Binds 1 zinc ion per subunit.</text>
</comment>
<dbReference type="Pfam" id="PF09190">
    <property type="entry name" value="DALR_2"/>
    <property type="match status" value="1"/>
</dbReference>
<dbReference type="Proteomes" id="UP001500426">
    <property type="component" value="Unassembled WGS sequence"/>
</dbReference>
<evidence type="ECO:0000256" key="10">
    <source>
        <dbReference type="ARBA" id="ARBA00022917"/>
    </source>
</evidence>
<evidence type="ECO:0000256" key="2">
    <source>
        <dbReference type="ARBA" id="ARBA00005594"/>
    </source>
</evidence>
<dbReference type="SMART" id="SM00840">
    <property type="entry name" value="DALR_2"/>
    <property type="match status" value="1"/>
</dbReference>
<keyword evidence="11 12" id="KW-0030">Aminoacyl-tRNA synthetase</keyword>
<dbReference type="PANTHER" id="PTHR10890:SF3">
    <property type="entry name" value="CYSTEINE--TRNA LIGASE, CYTOPLASMIC"/>
    <property type="match status" value="1"/>
</dbReference>
<dbReference type="InterPro" id="IPR032678">
    <property type="entry name" value="tRNA-synt_1_cat_dom"/>
</dbReference>
<sequence>MQLHKNQTLKIYNSLSGEKEIFTPITDGTIGMYVCGPTVYSNVHLGNVRTFMSFDVIYRYLLHLDYKVRYVRNITDAGHLTDDGDIENDRFVKQSRLEKLEPMEVVQKYTVDFHKVLDLFNFLPPNIEPTATGHILEQIELTQKLIDEGFAYESNGSVYFDVLEYNKRGLNYGELNNRNVEELLANTRDLDGQNEKKNPQDFALWKHATPAHIMRWNSPWGEGFPGWHLECTAMSTKYLGEQFDIHGGGMDLKFPHHECEIAQGKACNGVSPVRHWMHTNMLTMNGLRMSKSTGNYILPMELIEGGNNFFEKPFHPNVVRFCFLQAHYRSVLDISNDAMVASEKGFSRLMEGLQLLNDIQTSHSSTLDISSWSQSCYDAMNDDFNTPILIAQLFEGVRFVNLLNDKRESITSSDLELLKKTLEEFTFEVLGIRNEKTSGNNGEKLEGVVEMLIEMRNEARANKNWSLSDEIRDKLLALGIQLKDGKEGTSFSV</sequence>
<evidence type="ECO:0000256" key="9">
    <source>
        <dbReference type="ARBA" id="ARBA00022840"/>
    </source>
</evidence>
<dbReference type="SUPFAM" id="SSF52374">
    <property type="entry name" value="Nucleotidylyl transferase"/>
    <property type="match status" value="1"/>
</dbReference>
<evidence type="ECO:0000256" key="8">
    <source>
        <dbReference type="ARBA" id="ARBA00022833"/>
    </source>
</evidence>
<evidence type="ECO:0000256" key="4">
    <source>
        <dbReference type="ARBA" id="ARBA00022490"/>
    </source>
</evidence>
<dbReference type="PANTHER" id="PTHR10890">
    <property type="entry name" value="CYSTEINYL-TRNA SYNTHETASE"/>
    <property type="match status" value="1"/>
</dbReference>
<keyword evidence="6 12" id="KW-0479">Metal-binding</keyword>
<evidence type="ECO:0000259" key="13">
    <source>
        <dbReference type="SMART" id="SM00840"/>
    </source>
</evidence>
<dbReference type="NCBIfam" id="TIGR00435">
    <property type="entry name" value="cysS"/>
    <property type="match status" value="1"/>
</dbReference>
<keyword evidence="15" id="KW-1185">Reference proteome</keyword>
<reference evidence="15" key="1">
    <citation type="journal article" date="2019" name="Int. J. Syst. Evol. Microbiol.">
        <title>The Global Catalogue of Microorganisms (GCM) 10K type strain sequencing project: providing services to taxonomists for standard genome sequencing and annotation.</title>
        <authorList>
            <consortium name="The Broad Institute Genomics Platform"/>
            <consortium name="The Broad Institute Genome Sequencing Center for Infectious Disease"/>
            <person name="Wu L."/>
            <person name="Ma J."/>
        </authorList>
    </citation>
    <scope>NUCLEOTIDE SEQUENCE [LARGE SCALE GENOMIC DNA]</scope>
    <source>
        <strain evidence="15">JCM 17068</strain>
    </source>
</reference>
<dbReference type="CDD" id="cd00672">
    <property type="entry name" value="CysRS_core"/>
    <property type="match status" value="1"/>
</dbReference>
<dbReference type="SUPFAM" id="SSF47323">
    <property type="entry name" value="Anticodon-binding domain of a subclass of class I aminoacyl-tRNA synthetases"/>
    <property type="match status" value="1"/>
</dbReference>
<comment type="caution">
    <text evidence="14">The sequence shown here is derived from an EMBL/GenBank/DDBJ whole genome shotgun (WGS) entry which is preliminary data.</text>
</comment>
<keyword evidence="9 12" id="KW-0067">ATP-binding</keyword>
<evidence type="ECO:0000256" key="11">
    <source>
        <dbReference type="ARBA" id="ARBA00023146"/>
    </source>
</evidence>
<protein>
    <recommendedName>
        <fullName evidence="12">Cysteine--tRNA ligase</fullName>
        <ecNumber evidence="12">6.1.1.16</ecNumber>
    </recommendedName>
    <alternativeName>
        <fullName evidence="12">Cysteinyl-tRNA synthetase</fullName>
        <shortName evidence="12">CysRS</shortName>
    </alternativeName>
</protein>
<dbReference type="InterPro" id="IPR015803">
    <property type="entry name" value="Cys-tRNA-ligase"/>
</dbReference>
<dbReference type="EMBL" id="BAABCS010000014">
    <property type="protein sequence ID" value="GAA4048095.1"/>
    <property type="molecule type" value="Genomic_DNA"/>
</dbReference>
<proteinExistence type="inferred from homology"/>
<evidence type="ECO:0000256" key="1">
    <source>
        <dbReference type="ARBA" id="ARBA00004496"/>
    </source>
</evidence>
<feature type="domain" description="Cysteinyl-tRNA synthetase class Ia DALR" evidence="13">
    <location>
        <begin position="375"/>
        <end position="446"/>
    </location>
</feature>
<feature type="short sequence motif" description="'KMSKS' region" evidence="12">
    <location>
        <begin position="288"/>
        <end position="292"/>
    </location>
</feature>
<keyword evidence="8 12" id="KW-0862">Zinc</keyword>
<keyword evidence="7 12" id="KW-0547">Nucleotide-binding</keyword>
<dbReference type="Gene3D" id="3.40.50.620">
    <property type="entry name" value="HUPs"/>
    <property type="match status" value="1"/>
</dbReference>
<feature type="binding site" evidence="12">
    <location>
        <position position="35"/>
    </location>
    <ligand>
        <name>Zn(2+)</name>
        <dbReference type="ChEBI" id="CHEBI:29105"/>
    </ligand>
</feature>
<dbReference type="Gene3D" id="1.20.120.1910">
    <property type="entry name" value="Cysteine-tRNA ligase, C-terminal anti-codon recognition domain"/>
    <property type="match status" value="1"/>
</dbReference>
<gene>
    <name evidence="12 14" type="primary">cysS</name>
    <name evidence="14" type="ORF">GCM10022388_12050</name>
</gene>
<name>A0ABP7UNB9_9FLAO</name>
<dbReference type="InterPro" id="IPR015273">
    <property type="entry name" value="Cys-tRNA-synt_Ia_DALR"/>
</dbReference>
<keyword evidence="5 12" id="KW-0436">Ligase</keyword>
<dbReference type="RefSeq" id="WP_345092170.1">
    <property type="nucleotide sequence ID" value="NZ_BAABCS010000014.1"/>
</dbReference>
<feature type="binding site" evidence="12">
    <location>
        <position position="256"/>
    </location>
    <ligand>
        <name>Zn(2+)</name>
        <dbReference type="ChEBI" id="CHEBI:29105"/>
    </ligand>
</feature>
<evidence type="ECO:0000256" key="5">
    <source>
        <dbReference type="ARBA" id="ARBA00022598"/>
    </source>
</evidence>
<dbReference type="Pfam" id="PF01406">
    <property type="entry name" value="tRNA-synt_1e"/>
    <property type="match status" value="1"/>
</dbReference>
<dbReference type="InterPro" id="IPR009080">
    <property type="entry name" value="tRNAsynth_Ia_anticodon-bd"/>
</dbReference>
<comment type="similarity">
    <text evidence="2 12">Belongs to the class-I aminoacyl-tRNA synthetase family.</text>
</comment>
<accession>A0ABP7UNB9</accession>
<dbReference type="InterPro" id="IPR014729">
    <property type="entry name" value="Rossmann-like_a/b/a_fold"/>
</dbReference>
<evidence type="ECO:0000256" key="6">
    <source>
        <dbReference type="ARBA" id="ARBA00022723"/>
    </source>
</evidence>
<evidence type="ECO:0000313" key="15">
    <source>
        <dbReference type="Proteomes" id="UP001500426"/>
    </source>
</evidence>
<dbReference type="InterPro" id="IPR024909">
    <property type="entry name" value="Cys-tRNA/MSH_ligase"/>
</dbReference>
<dbReference type="PRINTS" id="PR00983">
    <property type="entry name" value="TRNASYNTHCYS"/>
</dbReference>
<dbReference type="GO" id="GO:0016874">
    <property type="term" value="F:ligase activity"/>
    <property type="evidence" value="ECO:0007669"/>
    <property type="project" value="UniProtKB-KW"/>
</dbReference>
<feature type="binding site" evidence="12">
    <location>
        <position position="291"/>
    </location>
    <ligand>
        <name>ATP</name>
        <dbReference type="ChEBI" id="CHEBI:30616"/>
    </ligand>
</feature>
<feature type="short sequence motif" description="'HIGH' region" evidence="12">
    <location>
        <begin position="37"/>
        <end position="47"/>
    </location>
</feature>
<comment type="catalytic activity">
    <reaction evidence="12">
        <text>tRNA(Cys) + L-cysteine + ATP = L-cysteinyl-tRNA(Cys) + AMP + diphosphate</text>
        <dbReference type="Rhea" id="RHEA:17773"/>
        <dbReference type="Rhea" id="RHEA-COMP:9661"/>
        <dbReference type="Rhea" id="RHEA-COMP:9679"/>
        <dbReference type="ChEBI" id="CHEBI:30616"/>
        <dbReference type="ChEBI" id="CHEBI:33019"/>
        <dbReference type="ChEBI" id="CHEBI:35235"/>
        <dbReference type="ChEBI" id="CHEBI:78442"/>
        <dbReference type="ChEBI" id="CHEBI:78517"/>
        <dbReference type="ChEBI" id="CHEBI:456215"/>
        <dbReference type="EC" id="6.1.1.16"/>
    </reaction>
</comment>
<dbReference type="EC" id="6.1.1.16" evidence="12"/>
<evidence type="ECO:0000256" key="7">
    <source>
        <dbReference type="ARBA" id="ARBA00022741"/>
    </source>
</evidence>
<keyword evidence="4 12" id="KW-0963">Cytoplasm</keyword>
<feature type="binding site" evidence="12">
    <location>
        <position position="260"/>
    </location>
    <ligand>
        <name>Zn(2+)</name>
        <dbReference type="ChEBI" id="CHEBI:29105"/>
    </ligand>
</feature>
<evidence type="ECO:0000256" key="12">
    <source>
        <dbReference type="HAMAP-Rule" id="MF_00041"/>
    </source>
</evidence>